<dbReference type="PANTHER" id="PTHR43040:SF1">
    <property type="entry name" value="RIBONUCLEASE D"/>
    <property type="match status" value="1"/>
</dbReference>
<evidence type="ECO:0000313" key="3">
    <source>
        <dbReference type="Proteomes" id="UP000184255"/>
    </source>
</evidence>
<dbReference type="VEuPathDB" id="FungiDB:FMAN_10777"/>
<feature type="domain" description="3'-5' exonuclease" evidence="1">
    <location>
        <begin position="52"/>
        <end position="137"/>
    </location>
</feature>
<name>A0A1L7U4W6_FUSMA</name>
<evidence type="ECO:0000259" key="1">
    <source>
        <dbReference type="Pfam" id="PF01612"/>
    </source>
</evidence>
<dbReference type="GO" id="GO:0008408">
    <property type="term" value="F:3'-5' exonuclease activity"/>
    <property type="evidence" value="ECO:0007669"/>
    <property type="project" value="InterPro"/>
</dbReference>
<dbReference type="InterPro" id="IPR012337">
    <property type="entry name" value="RNaseH-like_sf"/>
</dbReference>
<dbReference type="Gene3D" id="3.30.420.10">
    <property type="entry name" value="Ribonuclease H-like superfamily/Ribonuclease H"/>
    <property type="match status" value="1"/>
</dbReference>
<reference evidence="3" key="1">
    <citation type="journal article" date="2016" name="Genome Biol. Evol.">
        <title>Comparative 'omics' of the Fusarium fujikuroi species complex highlights differences in genetic potential and metabolite synthesis.</title>
        <authorList>
            <person name="Niehaus E.-M."/>
            <person name="Muensterkoetter M."/>
            <person name="Proctor R.H."/>
            <person name="Brown D.W."/>
            <person name="Sharon A."/>
            <person name="Idan Y."/>
            <person name="Oren-Young L."/>
            <person name="Sieber C.M."/>
            <person name="Novak O."/>
            <person name="Pencik A."/>
            <person name="Tarkowska D."/>
            <person name="Hromadova K."/>
            <person name="Freeman S."/>
            <person name="Maymon M."/>
            <person name="Elazar M."/>
            <person name="Youssef S.A."/>
            <person name="El-Shabrawy E.S.M."/>
            <person name="Shalaby A.B.A."/>
            <person name="Houterman P."/>
            <person name="Brock N.L."/>
            <person name="Burkhardt I."/>
            <person name="Tsavkelova E.A."/>
            <person name="Dickschat J.S."/>
            <person name="Galuszka P."/>
            <person name="Gueldener U."/>
            <person name="Tudzynski B."/>
        </authorList>
    </citation>
    <scope>NUCLEOTIDE SEQUENCE [LARGE SCALE GENOMIC DNA]</scope>
    <source>
        <strain evidence="3">MRC7560</strain>
    </source>
</reference>
<dbReference type="AlphaFoldDB" id="A0A1L7U4W6"/>
<proteinExistence type="predicted"/>
<dbReference type="PANTHER" id="PTHR43040">
    <property type="entry name" value="RIBONUCLEASE D"/>
    <property type="match status" value="1"/>
</dbReference>
<organism evidence="2 3">
    <name type="scientific">Fusarium mangiferae</name>
    <name type="common">Mango malformation disease fungus</name>
    <dbReference type="NCBI Taxonomy" id="192010"/>
    <lineage>
        <taxon>Eukaryota</taxon>
        <taxon>Fungi</taxon>
        <taxon>Dikarya</taxon>
        <taxon>Ascomycota</taxon>
        <taxon>Pezizomycotina</taxon>
        <taxon>Sordariomycetes</taxon>
        <taxon>Hypocreomycetidae</taxon>
        <taxon>Hypocreales</taxon>
        <taxon>Nectriaceae</taxon>
        <taxon>Fusarium</taxon>
        <taxon>Fusarium fujikuroi species complex</taxon>
    </lineage>
</organism>
<dbReference type="EMBL" id="FCQH01000016">
    <property type="protein sequence ID" value="CVL05369.1"/>
    <property type="molecule type" value="Genomic_DNA"/>
</dbReference>
<accession>A0A1L7U4W6</accession>
<dbReference type="GO" id="GO:0006139">
    <property type="term" value="P:nucleobase-containing compound metabolic process"/>
    <property type="evidence" value="ECO:0007669"/>
    <property type="project" value="InterPro"/>
</dbReference>
<dbReference type="Proteomes" id="UP000184255">
    <property type="component" value="Unassembled WGS sequence"/>
</dbReference>
<dbReference type="InterPro" id="IPR002562">
    <property type="entry name" value="3'-5'_exonuclease_dom"/>
</dbReference>
<dbReference type="GeneID" id="65090030"/>
<dbReference type="InterPro" id="IPR036397">
    <property type="entry name" value="RNaseH_sf"/>
</dbReference>
<sequence>MNFQTEPDAIPTYESEPRIIWIGDAETLYTLLDDLHDIPKFKPRLFITLEGNYIGHESRISIMQIYNAMPHRVYLIDVYWLSAITFWRVNRRMTFLKGVLESEDIIKVFFDVEKYSDVLYSQFKIRLAGVHDLQLMELATSGNPQRLGDIDSCFWKDASWRSKNGWLFWDRRGAVLSWCSHRVGSRSVQIFPTPYSCYDEKLRAQLGQRESMIAASKSVIELPRGMICATEESQRALMRREVD</sequence>
<evidence type="ECO:0000313" key="2">
    <source>
        <dbReference type="EMBL" id="CVL05369.1"/>
    </source>
</evidence>
<dbReference type="SUPFAM" id="SSF53098">
    <property type="entry name" value="Ribonuclease H-like"/>
    <property type="match status" value="1"/>
</dbReference>
<dbReference type="RefSeq" id="XP_041689273.1">
    <property type="nucleotide sequence ID" value="XM_041823721.1"/>
</dbReference>
<keyword evidence="3" id="KW-1185">Reference proteome</keyword>
<dbReference type="GO" id="GO:0003676">
    <property type="term" value="F:nucleic acid binding"/>
    <property type="evidence" value="ECO:0007669"/>
    <property type="project" value="InterPro"/>
</dbReference>
<dbReference type="Pfam" id="PF01612">
    <property type="entry name" value="DNA_pol_A_exo1"/>
    <property type="match status" value="1"/>
</dbReference>
<comment type="caution">
    <text evidence="2">The sequence shown here is derived from an EMBL/GenBank/DDBJ whole genome shotgun (WGS) entry which is preliminary data.</text>
</comment>
<protein>
    <recommendedName>
        <fullName evidence="1">3'-5' exonuclease domain-containing protein</fullName>
    </recommendedName>
</protein>
<gene>
    <name evidence="2" type="ORF">FMAN_10777</name>
</gene>